<organism evidence="2 3">
    <name type="scientific">Solanum tuberosum</name>
    <name type="common">Potato</name>
    <dbReference type="NCBI Taxonomy" id="4113"/>
    <lineage>
        <taxon>Eukaryota</taxon>
        <taxon>Viridiplantae</taxon>
        <taxon>Streptophyta</taxon>
        <taxon>Embryophyta</taxon>
        <taxon>Tracheophyta</taxon>
        <taxon>Spermatophyta</taxon>
        <taxon>Magnoliopsida</taxon>
        <taxon>eudicotyledons</taxon>
        <taxon>Gunneridae</taxon>
        <taxon>Pentapetalae</taxon>
        <taxon>asterids</taxon>
        <taxon>lamiids</taxon>
        <taxon>Solanales</taxon>
        <taxon>Solanaceae</taxon>
        <taxon>Solanoideae</taxon>
        <taxon>Solaneae</taxon>
        <taxon>Solanum</taxon>
    </lineage>
</organism>
<gene>
    <name evidence="2" type="ORF">KY290_000869</name>
</gene>
<dbReference type="Proteomes" id="UP000826656">
    <property type="component" value="Unassembled WGS sequence"/>
</dbReference>
<dbReference type="EMBL" id="JAIVGD010000001">
    <property type="protein sequence ID" value="KAH0781271.1"/>
    <property type="molecule type" value="Genomic_DNA"/>
</dbReference>
<evidence type="ECO:0000313" key="3">
    <source>
        <dbReference type="Proteomes" id="UP000826656"/>
    </source>
</evidence>
<evidence type="ECO:0008006" key="4">
    <source>
        <dbReference type="Google" id="ProtNLM"/>
    </source>
</evidence>
<keyword evidence="3" id="KW-1185">Reference proteome</keyword>
<name>A0ABQ7WKJ1_SOLTU</name>
<comment type="caution">
    <text evidence="2">The sequence shown here is derived from an EMBL/GenBank/DDBJ whole genome shotgun (WGS) entry which is preliminary data.</text>
</comment>
<keyword evidence="1" id="KW-1133">Transmembrane helix</keyword>
<evidence type="ECO:0000313" key="2">
    <source>
        <dbReference type="EMBL" id="KAH0781271.1"/>
    </source>
</evidence>
<keyword evidence="1" id="KW-0472">Membrane</keyword>
<evidence type="ECO:0000256" key="1">
    <source>
        <dbReference type="SAM" id="Phobius"/>
    </source>
</evidence>
<accession>A0ABQ7WKJ1</accession>
<proteinExistence type="predicted"/>
<reference evidence="2 3" key="1">
    <citation type="journal article" date="2021" name="bioRxiv">
        <title>Chromosome-scale and haplotype-resolved genome assembly of a tetraploid potato cultivar.</title>
        <authorList>
            <person name="Sun H."/>
            <person name="Jiao W.-B."/>
            <person name="Krause K."/>
            <person name="Campoy J.A."/>
            <person name="Goel M."/>
            <person name="Folz-Donahue K."/>
            <person name="Kukat C."/>
            <person name="Huettel B."/>
            <person name="Schneeberger K."/>
        </authorList>
    </citation>
    <scope>NUCLEOTIDE SEQUENCE [LARGE SCALE GENOMIC DNA]</scope>
    <source>
        <strain evidence="2">SolTubOtavaFocal</strain>
        <tissue evidence="2">Leaves</tissue>
    </source>
</reference>
<keyword evidence="1" id="KW-0812">Transmembrane</keyword>
<protein>
    <recommendedName>
        <fullName evidence="4">Reverse transcriptase zinc-binding domain-containing protein</fullName>
    </recommendedName>
</protein>
<sequence>MGCEKDPRDGKFLRNMVTQGDTTTKLNTVVVGVCWKNIALQPNIHPRHKFILWSAGWKRLVTVAQFGIQKNVELDGITRPVGSWHTELAWANSWASKKTGIGTITNCVFAMVVYVIWRQRNARRFQKSAFQCGRICKEIGLNIHVRGRDLQKIWRQRNARRFQKSAFHCGRICKEIGLHIHVRGRDLQKWTEPLPKLNKIP</sequence>
<feature type="transmembrane region" description="Helical" evidence="1">
    <location>
        <begin position="99"/>
        <end position="117"/>
    </location>
</feature>